<reference evidence="1 2" key="1">
    <citation type="submission" date="2024-01" db="EMBL/GenBank/DDBJ databases">
        <title>Culturomics analysis of mouse respiratory tract.</title>
        <authorList>
            <person name="Phillips A.M."/>
            <person name="Collette N.M."/>
            <person name="Mageeney C.M."/>
            <person name="Sinha A."/>
            <person name="Hern K.E."/>
            <person name="Arkin A.P."/>
            <person name="Williams K.P."/>
            <person name="Branda S."/>
        </authorList>
    </citation>
    <scope>NUCLEOTIDE SEQUENCE [LARGE SCALE GENOMIC DNA]</scope>
    <source>
        <strain evidence="1 2">CP20</strain>
    </source>
</reference>
<gene>
    <name evidence="1" type="ORF">V5G21_19980</name>
</gene>
<name>A0ABZ2CS13_9BACI</name>
<dbReference type="RefSeq" id="WP_063608381.1">
    <property type="nucleotide sequence ID" value="NZ_CP144921.1"/>
</dbReference>
<sequence>MNEPTKKQIMNKLELVLKNQLTREEVADWASEYTMQEKYDVSDMEVWKMLMTVSGLDLQDSPGEYLHNDDDIRDWIKKFSNN</sequence>
<evidence type="ECO:0008006" key="3">
    <source>
        <dbReference type="Google" id="ProtNLM"/>
    </source>
</evidence>
<keyword evidence="2" id="KW-1185">Reference proteome</keyword>
<organism evidence="1 2">
    <name type="scientific">Shouchella rhizosphaerae</name>
    <dbReference type="NCBI Taxonomy" id="866786"/>
    <lineage>
        <taxon>Bacteria</taxon>
        <taxon>Bacillati</taxon>
        <taxon>Bacillota</taxon>
        <taxon>Bacilli</taxon>
        <taxon>Bacillales</taxon>
        <taxon>Bacillaceae</taxon>
        <taxon>Shouchella</taxon>
    </lineage>
</organism>
<accession>A0ABZ2CS13</accession>
<evidence type="ECO:0000313" key="2">
    <source>
        <dbReference type="Proteomes" id="UP001341136"/>
    </source>
</evidence>
<dbReference type="EMBL" id="CP144921">
    <property type="protein sequence ID" value="WWA29957.1"/>
    <property type="molecule type" value="Genomic_DNA"/>
</dbReference>
<protein>
    <recommendedName>
        <fullName evidence="3">DNA-binding protein</fullName>
    </recommendedName>
</protein>
<proteinExistence type="predicted"/>
<dbReference type="Proteomes" id="UP001341136">
    <property type="component" value="Chromosome"/>
</dbReference>
<evidence type="ECO:0000313" key="1">
    <source>
        <dbReference type="EMBL" id="WWA29957.1"/>
    </source>
</evidence>